<dbReference type="Pfam" id="PF13407">
    <property type="entry name" value="Peripla_BP_4"/>
    <property type="match status" value="1"/>
</dbReference>
<dbReference type="GO" id="GO:0030246">
    <property type="term" value="F:carbohydrate binding"/>
    <property type="evidence" value="ECO:0007669"/>
    <property type="project" value="UniProtKB-ARBA"/>
</dbReference>
<dbReference type="InterPro" id="IPR028082">
    <property type="entry name" value="Peripla_BP_I"/>
</dbReference>
<dbReference type="AlphaFoldDB" id="A0A5C6V4V8"/>
<sequence>MFRKGMKVRAALALALAACMVGSAAHAQVAAGDTSQKKIALSNSFAGNAWRQSMLKSWNAIAQQAVSDKQIAAAPAFTTAENQVTEQAQQVQNLILQGYNAIVIDAVSPTALNGTIKKACAAGIVVVSFDGVVDEPCAYRVNFDFKGWAEQGVDYLANRLNGKGNILEVRGVAGISVDNLMHEGVLDGLKKHPGLKLVGSVNGDWTQSVAQKAVAGILPTLPQVDGVATEGEMSFGIAQAFKAANRPTPPMIIGSTYPELEWWSEQTKTGYQSRSLSNPPGAVSFAFWVAQQVLAGKQIPKDVTINVPLLAISQQELPAKLAATPKGAIADVTYTLPQTVALLDKK</sequence>
<dbReference type="Proteomes" id="UP000321776">
    <property type="component" value="Unassembled WGS sequence"/>
</dbReference>
<reference evidence="7" key="2">
    <citation type="submission" date="2019-08" db="EMBL/GenBank/DDBJ databases">
        <authorList>
            <person name="Im W.-T."/>
        </authorList>
    </citation>
    <scope>NUCLEOTIDE SEQUENCE</scope>
    <source>
        <strain evidence="7">NF 2-5-3</strain>
    </source>
</reference>
<accession>A0A5C6V4V8</accession>
<dbReference type="InterPro" id="IPR025997">
    <property type="entry name" value="SBP_2_dom"/>
</dbReference>
<keyword evidence="3 4" id="KW-0732">Signal</keyword>
<gene>
    <name evidence="7" type="ORF">FRZ40_35120</name>
    <name evidence="6" type="ORF">V4C56_37335</name>
</gene>
<comment type="subcellular location">
    <subcellularLocation>
        <location evidence="1">Cell envelope</location>
    </subcellularLocation>
</comment>
<feature type="signal peptide" evidence="4">
    <location>
        <begin position="1"/>
        <end position="27"/>
    </location>
</feature>
<feature type="chain" id="PRO_5022838975" evidence="4">
    <location>
        <begin position="28"/>
        <end position="346"/>
    </location>
</feature>
<keyword evidence="9" id="KW-1185">Reference proteome</keyword>
<dbReference type="SUPFAM" id="SSF53822">
    <property type="entry name" value="Periplasmic binding protein-like I"/>
    <property type="match status" value="1"/>
</dbReference>
<reference evidence="7 8" key="1">
    <citation type="journal article" date="2018" name="Int. J. Syst. Evol. Microbiol.">
        <title>Paraburkholderia azotifigens sp. nov., a nitrogen-fixing bacterium isolated from paddy soil.</title>
        <authorList>
            <person name="Choi G.M."/>
            <person name="Im W.T."/>
        </authorList>
    </citation>
    <scope>NUCLEOTIDE SEQUENCE [LARGE SCALE GENOMIC DNA]</scope>
    <source>
        <strain evidence="7 8">NF 2-5-3</strain>
    </source>
</reference>
<proteinExistence type="inferred from homology"/>
<dbReference type="PANTHER" id="PTHR46847">
    <property type="entry name" value="D-ALLOSE-BINDING PERIPLASMIC PROTEIN-RELATED"/>
    <property type="match status" value="1"/>
</dbReference>
<evidence type="ECO:0000313" key="7">
    <source>
        <dbReference type="EMBL" id="TXC79601.1"/>
    </source>
</evidence>
<comment type="caution">
    <text evidence="7">The sequence shown here is derived from an EMBL/GenBank/DDBJ whole genome shotgun (WGS) entry which is preliminary data.</text>
</comment>
<evidence type="ECO:0000256" key="2">
    <source>
        <dbReference type="ARBA" id="ARBA00007639"/>
    </source>
</evidence>
<dbReference type="EMBL" id="JAZHGA010000044">
    <property type="protein sequence ID" value="MEM5345275.1"/>
    <property type="molecule type" value="Genomic_DNA"/>
</dbReference>
<dbReference type="CDD" id="cd19997">
    <property type="entry name" value="PBP1_ABC_sugar_binding-like"/>
    <property type="match status" value="1"/>
</dbReference>
<protein>
    <submittedName>
        <fullName evidence="7">ABC transporter substrate-binding protein</fullName>
    </submittedName>
</protein>
<evidence type="ECO:0000259" key="5">
    <source>
        <dbReference type="Pfam" id="PF13407"/>
    </source>
</evidence>
<dbReference type="GO" id="GO:0030313">
    <property type="term" value="C:cell envelope"/>
    <property type="evidence" value="ECO:0007669"/>
    <property type="project" value="UniProtKB-SubCell"/>
</dbReference>
<evidence type="ECO:0000256" key="4">
    <source>
        <dbReference type="SAM" id="SignalP"/>
    </source>
</evidence>
<evidence type="ECO:0000256" key="1">
    <source>
        <dbReference type="ARBA" id="ARBA00004196"/>
    </source>
</evidence>
<comment type="similarity">
    <text evidence="2">Belongs to the bacterial solute-binding protein 2 family.</text>
</comment>
<evidence type="ECO:0000313" key="6">
    <source>
        <dbReference type="EMBL" id="MEM5345275.1"/>
    </source>
</evidence>
<dbReference type="Gene3D" id="3.40.50.2300">
    <property type="match status" value="2"/>
</dbReference>
<dbReference type="EMBL" id="VOQS01000005">
    <property type="protein sequence ID" value="TXC79601.1"/>
    <property type="molecule type" value="Genomic_DNA"/>
</dbReference>
<evidence type="ECO:0000256" key="3">
    <source>
        <dbReference type="ARBA" id="ARBA00022729"/>
    </source>
</evidence>
<feature type="domain" description="Periplasmic binding protein" evidence="5">
    <location>
        <begin position="39"/>
        <end position="298"/>
    </location>
</feature>
<dbReference type="Proteomes" id="UP001481677">
    <property type="component" value="Unassembled WGS sequence"/>
</dbReference>
<evidence type="ECO:0000313" key="9">
    <source>
        <dbReference type="Proteomes" id="UP001481677"/>
    </source>
</evidence>
<dbReference type="RefSeq" id="WP_147237261.1">
    <property type="nucleotide sequence ID" value="NZ_JAZHFZ010000043.1"/>
</dbReference>
<reference evidence="6 9" key="3">
    <citation type="submission" date="2024-01" db="EMBL/GenBank/DDBJ databases">
        <title>The diversity of rhizobia nodulating Mimosa spp. in eleven states of Brazil covering several biomes is determined by host plant, location, and edaphic factors.</title>
        <authorList>
            <person name="Rouws L."/>
            <person name="Barauna A."/>
            <person name="Beukes C."/>
            <person name="De Faria S.M."/>
            <person name="Gross E."/>
            <person name="Dos Reis Junior F.B."/>
            <person name="Simon M."/>
            <person name="Maluk M."/>
            <person name="Odee D.W."/>
            <person name="Kenicer G."/>
            <person name="Young J.P.W."/>
            <person name="Reis V.M."/>
            <person name="Zilli J."/>
            <person name="James E.K."/>
        </authorList>
    </citation>
    <scope>NUCLEOTIDE SEQUENCE [LARGE SCALE GENOMIC DNA]</scope>
    <source>
        <strain evidence="6 9">JPY530</strain>
    </source>
</reference>
<name>A0A5C6V4V8_9BURK</name>
<dbReference type="PANTHER" id="PTHR46847:SF1">
    <property type="entry name" value="D-ALLOSE-BINDING PERIPLASMIC PROTEIN-RELATED"/>
    <property type="match status" value="1"/>
</dbReference>
<evidence type="ECO:0000313" key="8">
    <source>
        <dbReference type="Proteomes" id="UP000321776"/>
    </source>
</evidence>
<organism evidence="7 8">
    <name type="scientific">Paraburkholderia azotifigens</name>
    <dbReference type="NCBI Taxonomy" id="2057004"/>
    <lineage>
        <taxon>Bacteria</taxon>
        <taxon>Pseudomonadati</taxon>
        <taxon>Pseudomonadota</taxon>
        <taxon>Betaproteobacteria</taxon>
        <taxon>Burkholderiales</taxon>
        <taxon>Burkholderiaceae</taxon>
        <taxon>Paraburkholderia</taxon>
    </lineage>
</organism>